<dbReference type="InterPro" id="IPR043128">
    <property type="entry name" value="Rev_trsase/Diguanyl_cyclase"/>
</dbReference>
<dbReference type="InterPro" id="IPR000477">
    <property type="entry name" value="RT_dom"/>
</dbReference>
<proteinExistence type="predicted"/>
<evidence type="ECO:0000313" key="2">
    <source>
        <dbReference type="Proteomes" id="UP000025227"/>
    </source>
</evidence>
<dbReference type="Gene3D" id="3.30.70.270">
    <property type="match status" value="1"/>
</dbReference>
<accession>A0A7I4Z3M5</accession>
<organism evidence="2 3">
    <name type="scientific">Haemonchus contortus</name>
    <name type="common">Barber pole worm</name>
    <dbReference type="NCBI Taxonomy" id="6289"/>
    <lineage>
        <taxon>Eukaryota</taxon>
        <taxon>Metazoa</taxon>
        <taxon>Ecdysozoa</taxon>
        <taxon>Nematoda</taxon>
        <taxon>Chromadorea</taxon>
        <taxon>Rhabditida</taxon>
        <taxon>Rhabditina</taxon>
        <taxon>Rhabditomorpha</taxon>
        <taxon>Strongyloidea</taxon>
        <taxon>Trichostrongylidae</taxon>
        <taxon>Haemonchus</taxon>
    </lineage>
</organism>
<evidence type="ECO:0000259" key="1">
    <source>
        <dbReference type="Pfam" id="PF00078"/>
    </source>
</evidence>
<feature type="domain" description="Reverse transcriptase" evidence="1">
    <location>
        <begin position="186"/>
        <end position="304"/>
    </location>
</feature>
<dbReference type="WBParaSite" id="HCON_00170750-00001">
    <property type="protein sequence ID" value="HCON_00170750-00001"/>
    <property type="gene ID" value="HCON_00170750"/>
</dbReference>
<keyword evidence="2" id="KW-1185">Reference proteome</keyword>
<dbReference type="InterPro" id="IPR043502">
    <property type="entry name" value="DNA/RNA_pol_sf"/>
</dbReference>
<dbReference type="PANTHER" id="PTHR47331:SF5">
    <property type="entry name" value="RIBONUCLEASE H"/>
    <property type="match status" value="1"/>
</dbReference>
<dbReference type="OrthoDB" id="5920525at2759"/>
<dbReference type="OMA" id="ENACAKS"/>
<dbReference type="AlphaFoldDB" id="A0A7I4Z3M5"/>
<dbReference type="Pfam" id="PF00078">
    <property type="entry name" value="RVT_1"/>
    <property type="match status" value="1"/>
</dbReference>
<name>A0A7I4Z3M5_HAECO</name>
<reference evidence="3" key="1">
    <citation type="submission" date="2020-12" db="UniProtKB">
        <authorList>
            <consortium name="WormBaseParasite"/>
        </authorList>
    </citation>
    <scope>IDENTIFICATION</scope>
    <source>
        <strain evidence="3">MHco3</strain>
    </source>
</reference>
<dbReference type="PANTHER" id="PTHR47331">
    <property type="entry name" value="PHD-TYPE DOMAIN-CONTAINING PROTEIN"/>
    <property type="match status" value="1"/>
</dbReference>
<sequence>MVETFTNEDDDLARWDRYWTMDNSGIYEFAGTKNAEKSAVNQQVLNFFNDTIEKRPDGYYVRLPYKQNHPSLPSNKAIAMKRLWSVLKTLKSDPKLLEEYNNIFETQLNGGIIEEVPIHQSKNSKVIHYIPHQPVVTPHKQTTKLRIVFDASSHSKDCPALNDVLHQGPLILPETYAMLLRFRVPNLVITADVEKAFLQVHLHELDRDATRFFWVRDYKMDLEEGNVVTYRFTRVTFGLNVSPFLLGATINYHLRNAVHDKTIAEEIAEILYVDNLILAADSPKEAIRKALLSKEIFAEMNMNLREFLSNNKSVSEESPEEARASKQTQKVLGIPWDSKHDKLTICCDFPSTVSLTKRTVARQIASVFDPFGWLVPLMVQAKRFQQELWKRNYEWDSALPGDVRDHWNTICSNVHGLQRTLDRRLLNVATHCDLAIFSDASSIAMSASAYIFNDKQSTLVMAKNKLPSIKSNPTIPKMEMNALTIGARLAISIVTALKGSLPQDLNNIHIFSDSQIVLN</sequence>
<dbReference type="Pfam" id="PF05380">
    <property type="entry name" value="Peptidase_A17"/>
    <property type="match status" value="1"/>
</dbReference>
<dbReference type="Gene3D" id="3.10.10.10">
    <property type="entry name" value="HIV Type 1 Reverse Transcriptase, subunit A, domain 1"/>
    <property type="match status" value="1"/>
</dbReference>
<evidence type="ECO:0000313" key="3">
    <source>
        <dbReference type="WBParaSite" id="HCON_00170750-00001"/>
    </source>
</evidence>
<protein>
    <submittedName>
        <fullName evidence="3">Reverse transcriptase domain-containing protein</fullName>
    </submittedName>
</protein>
<dbReference type="InterPro" id="IPR008042">
    <property type="entry name" value="Retrotrans_Pao"/>
</dbReference>
<dbReference type="Proteomes" id="UP000025227">
    <property type="component" value="Unplaced"/>
</dbReference>
<dbReference type="SUPFAM" id="SSF56672">
    <property type="entry name" value="DNA/RNA polymerases"/>
    <property type="match status" value="1"/>
</dbReference>